<accession>A0ACD3R7R8</accession>
<dbReference type="Proteomes" id="UP000793456">
    <property type="component" value="Chromosome IX"/>
</dbReference>
<evidence type="ECO:0000313" key="1">
    <source>
        <dbReference type="EMBL" id="TMS15357.1"/>
    </source>
</evidence>
<gene>
    <name evidence="1" type="ORF">E3U43_021819</name>
</gene>
<evidence type="ECO:0000313" key="2">
    <source>
        <dbReference type="Proteomes" id="UP000793456"/>
    </source>
</evidence>
<reference evidence="1" key="1">
    <citation type="submission" date="2018-11" db="EMBL/GenBank/DDBJ databases">
        <title>The sequence and de novo assembly of Larimichthys crocea genome using PacBio and Hi-C technologies.</title>
        <authorList>
            <person name="Xu P."/>
            <person name="Chen B."/>
            <person name="Zhou Z."/>
            <person name="Ke Q."/>
            <person name="Wu Y."/>
            <person name="Bai H."/>
            <person name="Pu F."/>
        </authorList>
    </citation>
    <scope>NUCLEOTIDE SEQUENCE</scope>
    <source>
        <tissue evidence="1">Muscle</tissue>
    </source>
</reference>
<keyword evidence="2" id="KW-1185">Reference proteome</keyword>
<comment type="caution">
    <text evidence="1">The sequence shown here is derived from an EMBL/GenBank/DDBJ whole genome shotgun (WGS) entry which is preliminary data.</text>
</comment>
<name>A0ACD3R7R8_LARCR</name>
<organism evidence="1 2">
    <name type="scientific">Larimichthys crocea</name>
    <name type="common">Large yellow croaker</name>
    <name type="synonym">Pseudosciaena crocea</name>
    <dbReference type="NCBI Taxonomy" id="215358"/>
    <lineage>
        <taxon>Eukaryota</taxon>
        <taxon>Metazoa</taxon>
        <taxon>Chordata</taxon>
        <taxon>Craniata</taxon>
        <taxon>Vertebrata</taxon>
        <taxon>Euteleostomi</taxon>
        <taxon>Actinopterygii</taxon>
        <taxon>Neopterygii</taxon>
        <taxon>Teleostei</taxon>
        <taxon>Neoteleostei</taxon>
        <taxon>Acanthomorphata</taxon>
        <taxon>Eupercaria</taxon>
        <taxon>Sciaenidae</taxon>
        <taxon>Larimichthys</taxon>
    </lineage>
</organism>
<dbReference type="EMBL" id="CM011682">
    <property type="protein sequence ID" value="TMS15357.1"/>
    <property type="molecule type" value="Genomic_DNA"/>
</dbReference>
<sequence>MSLARAVHHPPFIPPLPLLELLRTWNKLGPTTSGEEELQLQLALAMSREESEKPAQQAPPALDMDEESQLQLALSLSKEEHQQEQLSRQGDETMLQKALEESKREMETKGGTAFMDLVDVFAVPAEQPPSNHQWNNAPHQAAARLGGTDPGTPWRVAQTPRG</sequence>
<proteinExistence type="predicted"/>
<protein>
    <submittedName>
        <fullName evidence="1">Uncharacterized protein</fullName>
    </submittedName>
</protein>